<organism evidence="2 3">
    <name type="scientific">Methylobacter tundripaludum</name>
    <dbReference type="NCBI Taxonomy" id="173365"/>
    <lineage>
        <taxon>Bacteria</taxon>
        <taxon>Pseudomonadati</taxon>
        <taxon>Pseudomonadota</taxon>
        <taxon>Gammaproteobacteria</taxon>
        <taxon>Methylococcales</taxon>
        <taxon>Methylococcaceae</taxon>
        <taxon>Methylobacter</taxon>
    </lineage>
</organism>
<name>A0A2S6HHE3_9GAMM</name>
<dbReference type="RefSeq" id="WP_104427688.1">
    <property type="nucleotide sequence ID" value="NZ_PTIZ01000002.1"/>
</dbReference>
<dbReference type="Pfam" id="PF19192">
    <property type="entry name" value="Response_reg_2"/>
    <property type="match status" value="1"/>
</dbReference>
<evidence type="ECO:0000313" key="2">
    <source>
        <dbReference type="EMBL" id="PPK76905.1"/>
    </source>
</evidence>
<comment type="caution">
    <text evidence="2">The sequence shown here is derived from an EMBL/GenBank/DDBJ whole genome shotgun (WGS) entry which is preliminary data.</text>
</comment>
<reference evidence="2 3" key="1">
    <citation type="submission" date="2018-02" db="EMBL/GenBank/DDBJ databases">
        <title>Subsurface microbial communities from deep shales in Ohio and West Virginia, USA.</title>
        <authorList>
            <person name="Wrighton K."/>
        </authorList>
    </citation>
    <scope>NUCLEOTIDE SEQUENCE [LARGE SCALE GENOMIC DNA]</scope>
    <source>
        <strain evidence="2 3">OWC-DMM</strain>
    </source>
</reference>
<dbReference type="InterPro" id="IPR043834">
    <property type="entry name" value="REC"/>
</dbReference>
<dbReference type="EMBL" id="PTIZ01000002">
    <property type="protein sequence ID" value="PPK76905.1"/>
    <property type="molecule type" value="Genomic_DNA"/>
</dbReference>
<feature type="domain" description="Response receiver" evidence="1">
    <location>
        <begin position="24"/>
        <end position="162"/>
    </location>
</feature>
<evidence type="ECO:0000313" key="3">
    <source>
        <dbReference type="Proteomes" id="UP000240010"/>
    </source>
</evidence>
<dbReference type="AlphaFoldDB" id="A0A2S6HHE3"/>
<dbReference type="Proteomes" id="UP000240010">
    <property type="component" value="Unassembled WGS sequence"/>
</dbReference>
<protein>
    <recommendedName>
        <fullName evidence="1">Response receiver domain-containing protein</fullName>
    </recommendedName>
</protein>
<evidence type="ECO:0000259" key="1">
    <source>
        <dbReference type="Pfam" id="PF19192"/>
    </source>
</evidence>
<accession>A0A2S6HHE3</accession>
<proteinExistence type="predicted"/>
<gene>
    <name evidence="2" type="ORF">B0F87_1028</name>
</gene>
<sequence>MNNSVAAKPIEYRDLIKEVYIDPIRTVVVIDDEFPSLDGLIAEKWYEENGKCGTKEDADKVRDILAACRHKDRRWLVDVHDGKKISTDDDQCIASHLHQSDLMILDYHLDGNEGSGDKAIAILRELATNDHFNMVIVYTKGYGNDAGDLDRVIREIALGLTSNKSGLVLNHQSLNKVTEYLEEWEDEEEGITDKLKATIDENAYLAVNHQLKIDWKKNKKTPEFQEAVSLFENNANKPSKLKDSLFLRWLVHEQQKKLESKLSSDNLGRVSFRYSENGINWIRTSRLFITVIHKEQNNPDSLPDKLVEALNHWRPEPHRLLMAKMRSALDTRGALAEEEVLDNPCLQAAWFEELLIEDTSQRKLNVNKTIERHWEGLGDSVQAEVAGFASKVTDYLCGLDPVEAYKVHCPDGSNSDRTEILAAANCYHCTKAIEGNHLTTGHVLKIGPEFWLCLSPACDLEPGQEKGWLKNLKPNMPFKAVQLHNADIKNALKNVNYGNHLFVQIDSRIKAFSFLPGDSAVSYPRWEQMFAARQGLFDDDKNINLRRVGAEQEQLVVLETSAQIVAHLRYEYALNLLQRLGVSLSRVGLDFQCLPSEV</sequence>